<reference evidence="2" key="1">
    <citation type="journal article" date="2009" name="Rice">
        <title>De Novo Next Generation Sequencing of Plant Genomes.</title>
        <authorList>
            <person name="Rounsley S."/>
            <person name="Marri P.R."/>
            <person name="Yu Y."/>
            <person name="He R."/>
            <person name="Sisneros N."/>
            <person name="Goicoechea J.L."/>
            <person name="Lee S.J."/>
            <person name="Angelova A."/>
            <person name="Kudrna D."/>
            <person name="Luo M."/>
            <person name="Affourtit J."/>
            <person name="Desany B."/>
            <person name="Knight J."/>
            <person name="Niazi F."/>
            <person name="Egholm M."/>
            <person name="Wing R.A."/>
        </authorList>
    </citation>
    <scope>NUCLEOTIDE SEQUENCE [LARGE SCALE GENOMIC DNA]</scope>
    <source>
        <strain evidence="2">cv. IRGC 105608</strain>
    </source>
</reference>
<dbReference type="EnsemblPlants" id="OBART02G25050.1">
    <property type="protein sequence ID" value="OBART02G25050.1"/>
    <property type="gene ID" value="OBART02G25050"/>
</dbReference>
<feature type="region of interest" description="Disordered" evidence="1">
    <location>
        <begin position="168"/>
        <end position="204"/>
    </location>
</feature>
<dbReference type="Gramene" id="OBART02G25050.1">
    <property type="protein sequence ID" value="OBART02G25050.1"/>
    <property type="gene ID" value="OBART02G25050"/>
</dbReference>
<sequence>MRVARAAVVGKGAAVALQGRGARDNRRQRTWEAGIRLRWRAWAANLVKATRGEEDSATATHAWIQRQRHAWVAGAHPPRVAHGCLPRHHGGGSRLPDRLLGSDGGILPTMMTTTTTSNLIPMTVCKNRRFSHLAIGRVFGHMRKCVLAACKNSFSSSADKPWIGQWLIHGNGKAPSTEKTRSKTPSPSSSSHGPNRGEKRRGKARLAWWSTGRRRYRFSVLVGPRGAAGEEGVARRRRLIRVSGGCGRGEHVMWEMLSRTSTARAARRAAGAATGRKHSRFRQPRLWTESIWLCGGL</sequence>
<name>A0A0D3F7X9_9ORYZ</name>
<proteinExistence type="predicted"/>
<protein>
    <submittedName>
        <fullName evidence="2">Uncharacterized protein</fullName>
    </submittedName>
</protein>
<evidence type="ECO:0000313" key="2">
    <source>
        <dbReference type="EnsemblPlants" id="OBART02G25050.1"/>
    </source>
</evidence>
<evidence type="ECO:0000313" key="3">
    <source>
        <dbReference type="Proteomes" id="UP000026960"/>
    </source>
</evidence>
<reference evidence="2" key="2">
    <citation type="submission" date="2015-03" db="UniProtKB">
        <authorList>
            <consortium name="EnsemblPlants"/>
        </authorList>
    </citation>
    <scope>IDENTIFICATION</scope>
</reference>
<dbReference type="HOGENOM" id="CLU_938027_0_0_1"/>
<dbReference type="Proteomes" id="UP000026960">
    <property type="component" value="Chromosome 2"/>
</dbReference>
<dbReference type="PaxDb" id="65489-OBART02G25050.1"/>
<organism evidence="2">
    <name type="scientific">Oryza barthii</name>
    <dbReference type="NCBI Taxonomy" id="65489"/>
    <lineage>
        <taxon>Eukaryota</taxon>
        <taxon>Viridiplantae</taxon>
        <taxon>Streptophyta</taxon>
        <taxon>Embryophyta</taxon>
        <taxon>Tracheophyta</taxon>
        <taxon>Spermatophyta</taxon>
        <taxon>Magnoliopsida</taxon>
        <taxon>Liliopsida</taxon>
        <taxon>Poales</taxon>
        <taxon>Poaceae</taxon>
        <taxon>BOP clade</taxon>
        <taxon>Oryzoideae</taxon>
        <taxon>Oryzeae</taxon>
        <taxon>Oryzinae</taxon>
        <taxon>Oryza</taxon>
    </lineage>
</organism>
<dbReference type="AlphaFoldDB" id="A0A0D3F7X9"/>
<accession>A0A0D3F7X9</accession>
<keyword evidence="3" id="KW-1185">Reference proteome</keyword>
<evidence type="ECO:0000256" key="1">
    <source>
        <dbReference type="SAM" id="MobiDB-lite"/>
    </source>
</evidence>